<evidence type="ECO:0000256" key="1">
    <source>
        <dbReference type="SAM" id="MobiDB-lite"/>
    </source>
</evidence>
<keyword evidence="3" id="KW-1185">Reference proteome</keyword>
<dbReference type="Proteomes" id="UP000194360">
    <property type="component" value="Unassembled WGS sequence"/>
</dbReference>
<protein>
    <submittedName>
        <fullName evidence="2">Uncharacterized protein</fullName>
    </submittedName>
</protein>
<proteinExistence type="predicted"/>
<name>A0A1Y2MUA4_PSEAH</name>
<sequence>MSATAILRIVGAASTASGGHVEIIPVESWSEVLREALGAPGVRYACAADPATGQVVAAHGTAATGEPPPAADDLPDPSAAAPGGGAVPGGGGAVPGGVAAVLGWAGAEAAATDTGARFEDAVITTDRAYHLVRTLHRDNAALLAYLQVDRVRGNLALARRALLTLPSEPIAVPNAEPIAVPAQTAAPEAERIDPVAIPLPRRASTAAVEPPPPSPPVSTASEPPDRPGSRWSDDLRTMARILAGLRRLDRPSTTES</sequence>
<reference evidence="2 3" key="1">
    <citation type="submission" date="2016-09" db="EMBL/GenBank/DDBJ databases">
        <title>Pseudonocardia autotrophica DSM535, a candidate organism with high potential of specific P450 cytochromes.</title>
        <authorList>
            <person name="Grumaz C."/>
            <person name="Vainshtein Y."/>
            <person name="Kirstahler P."/>
            <person name="Sohn K."/>
        </authorList>
    </citation>
    <scope>NUCLEOTIDE SEQUENCE [LARGE SCALE GENOMIC DNA]</scope>
    <source>
        <strain evidence="2 3">DSM 535</strain>
    </source>
</reference>
<comment type="caution">
    <text evidence="2">The sequence shown here is derived from an EMBL/GenBank/DDBJ whole genome shotgun (WGS) entry which is preliminary data.</text>
</comment>
<organism evidence="2 3">
    <name type="scientific">Pseudonocardia autotrophica</name>
    <name type="common">Amycolata autotrophica</name>
    <name type="synonym">Nocardia autotrophica</name>
    <dbReference type="NCBI Taxonomy" id="2074"/>
    <lineage>
        <taxon>Bacteria</taxon>
        <taxon>Bacillati</taxon>
        <taxon>Actinomycetota</taxon>
        <taxon>Actinomycetes</taxon>
        <taxon>Pseudonocardiales</taxon>
        <taxon>Pseudonocardiaceae</taxon>
        <taxon>Pseudonocardia</taxon>
    </lineage>
</organism>
<dbReference type="AlphaFoldDB" id="A0A1Y2MUA4"/>
<accession>A0A1Y2MUA4</accession>
<dbReference type="STRING" id="2074.BG845_03956"/>
<evidence type="ECO:0000313" key="2">
    <source>
        <dbReference type="EMBL" id="OSY38753.1"/>
    </source>
</evidence>
<evidence type="ECO:0000313" key="3">
    <source>
        <dbReference type="Proteomes" id="UP000194360"/>
    </source>
</evidence>
<feature type="region of interest" description="Disordered" evidence="1">
    <location>
        <begin position="203"/>
        <end position="235"/>
    </location>
</feature>
<feature type="compositionally biased region" description="Basic and acidic residues" evidence="1">
    <location>
        <begin position="223"/>
        <end position="235"/>
    </location>
</feature>
<feature type="region of interest" description="Disordered" evidence="1">
    <location>
        <begin position="61"/>
        <end position="88"/>
    </location>
</feature>
<dbReference type="EMBL" id="MIGB01000021">
    <property type="protein sequence ID" value="OSY38753.1"/>
    <property type="molecule type" value="Genomic_DNA"/>
</dbReference>
<gene>
    <name evidence="2" type="ORF">BG845_03956</name>
</gene>